<organism evidence="2 3">
    <name type="scientific">Candidatus Zambryskibacteria bacterium RIFOXYD2_FULL_43_10</name>
    <dbReference type="NCBI Taxonomy" id="1802782"/>
    <lineage>
        <taxon>Bacteria</taxon>
        <taxon>Candidatus Zambryskiibacteriota</taxon>
    </lineage>
</organism>
<reference evidence="2 3" key="1">
    <citation type="journal article" date="2016" name="Nat. Commun.">
        <title>Thousands of microbial genomes shed light on interconnected biogeochemical processes in an aquifer system.</title>
        <authorList>
            <person name="Anantharaman K."/>
            <person name="Brown C.T."/>
            <person name="Hug L.A."/>
            <person name="Sharon I."/>
            <person name="Castelle C.J."/>
            <person name="Probst A.J."/>
            <person name="Thomas B.C."/>
            <person name="Singh A."/>
            <person name="Wilkins M.J."/>
            <person name="Karaoz U."/>
            <person name="Brodie E.L."/>
            <person name="Williams K.H."/>
            <person name="Hubbard S.S."/>
            <person name="Banfield J.F."/>
        </authorList>
    </citation>
    <scope>NUCLEOTIDE SEQUENCE [LARGE SCALE GENOMIC DNA]</scope>
</reference>
<evidence type="ECO:0000313" key="3">
    <source>
        <dbReference type="Proteomes" id="UP000176868"/>
    </source>
</evidence>
<evidence type="ECO:0000313" key="2">
    <source>
        <dbReference type="EMBL" id="OHB18031.1"/>
    </source>
</evidence>
<feature type="transmembrane region" description="Helical" evidence="1">
    <location>
        <begin position="24"/>
        <end position="44"/>
    </location>
</feature>
<keyword evidence="1" id="KW-1133">Transmembrane helix</keyword>
<keyword evidence="1" id="KW-0812">Transmembrane</keyword>
<proteinExistence type="predicted"/>
<dbReference type="Proteomes" id="UP000176868">
    <property type="component" value="Unassembled WGS sequence"/>
</dbReference>
<feature type="transmembrane region" description="Helical" evidence="1">
    <location>
        <begin position="50"/>
        <end position="71"/>
    </location>
</feature>
<evidence type="ECO:0000256" key="1">
    <source>
        <dbReference type="SAM" id="Phobius"/>
    </source>
</evidence>
<sequence length="129" mass="14630">MKTFLKFFDVLEDKIRFSLSKRPILYGLVSGVGIVLFFRGVWLLADEFSFMTGLVTLITSIIILLLSGAFVEHFISDKIITSGIKKEKKLVEKEAAEIYAETSVLREVQKDVQKLDKKISALNDTLKNE</sequence>
<accession>A0A1G2V8S4</accession>
<gene>
    <name evidence="2" type="ORF">A2544_02725</name>
</gene>
<dbReference type="EMBL" id="MHWZ01000008">
    <property type="protein sequence ID" value="OHB18031.1"/>
    <property type="molecule type" value="Genomic_DNA"/>
</dbReference>
<protein>
    <submittedName>
        <fullName evidence="2">Uncharacterized protein</fullName>
    </submittedName>
</protein>
<comment type="caution">
    <text evidence="2">The sequence shown here is derived from an EMBL/GenBank/DDBJ whole genome shotgun (WGS) entry which is preliminary data.</text>
</comment>
<keyword evidence="1" id="KW-0472">Membrane</keyword>
<name>A0A1G2V8S4_9BACT</name>
<dbReference type="AlphaFoldDB" id="A0A1G2V8S4"/>